<dbReference type="AlphaFoldDB" id="A0A2R4QPV7"/>
<dbReference type="Pfam" id="PF10718">
    <property type="entry name" value="Ycf34"/>
    <property type="match status" value="1"/>
</dbReference>
<keyword evidence="1" id="KW-0934">Plastid</keyword>
<protein>
    <submittedName>
        <fullName evidence="1">Conserved hypothetical plastid protein</fullName>
    </submittedName>
</protein>
<sequence>MCICLNCERINSCKIFVNIEEKHKESYKKIIKNYFFPQSAILLCINFFSKKKLYVFEWDVNECLSYQEKAGSWLSFYSKSLKLSSYLNFDMFFD</sequence>
<organism evidence="1">
    <name type="scientific">Fucus spiralis</name>
    <dbReference type="NCBI Taxonomy" id="87149"/>
    <lineage>
        <taxon>Eukaryota</taxon>
        <taxon>Sar</taxon>
        <taxon>Stramenopiles</taxon>
        <taxon>Ochrophyta</taxon>
        <taxon>PX clade</taxon>
        <taxon>Phaeophyceae</taxon>
        <taxon>Fucales</taxon>
        <taxon>Fucaceae</taxon>
        <taxon>Fucus</taxon>
    </lineage>
</organism>
<proteinExistence type="predicted"/>
<dbReference type="EMBL" id="MG922855">
    <property type="protein sequence ID" value="AVZ00581.1"/>
    <property type="molecule type" value="Genomic_DNA"/>
</dbReference>
<gene>
    <name evidence="1" type="primary">ycf34</name>
</gene>
<evidence type="ECO:0000313" key="1">
    <source>
        <dbReference type="EMBL" id="AVZ00581.1"/>
    </source>
</evidence>
<geneLocation type="plastid" evidence="1"/>
<reference evidence="1" key="1">
    <citation type="submission" date="2018-02" db="EMBL/GenBank/DDBJ databases">
        <title>The complete organellar genomes of Fucus spiralis (Fucaeae, Phaeophyceae) from California, USA.</title>
        <authorList>
            <person name="Hughey J.R."/>
        </authorList>
    </citation>
    <scope>NUCLEOTIDE SEQUENCE</scope>
</reference>
<accession>A0A2R4QPV7</accession>
<dbReference type="InterPro" id="IPR019656">
    <property type="entry name" value="Uncharacterised_Ycf34"/>
</dbReference>
<name>A0A2R4QPV7_9PHAE</name>